<protein>
    <recommendedName>
        <fullName evidence="4">H(+)-exporting diphosphatase</fullName>
    </recommendedName>
</protein>
<evidence type="ECO:0000256" key="1">
    <source>
        <dbReference type="SAM" id="MobiDB-lite"/>
    </source>
</evidence>
<name>A0ABN9XL80_9DINO</name>
<sequence>MWFKRFMWERLYARLVSSQPYLPAAGAAGSDPAAHGRAGHGPPPSCAAGAAAARAAAAGRPPAAAAGAEAFRGSRGRQVAKRPVWPEPGAHGLLAFEDDPGRGGVIVGLPSALFPGAVRGLAQEAGSAAGEMVAAGADVGTGAAKFASAFAGGSVGVVEAAWRGMCLLGADIAGSSGRVFVVGKDRRADLGRKL</sequence>
<evidence type="ECO:0000313" key="2">
    <source>
        <dbReference type="EMBL" id="CAK0900609.1"/>
    </source>
</evidence>
<evidence type="ECO:0008006" key="4">
    <source>
        <dbReference type="Google" id="ProtNLM"/>
    </source>
</evidence>
<evidence type="ECO:0000313" key="3">
    <source>
        <dbReference type="Proteomes" id="UP001189429"/>
    </source>
</evidence>
<comment type="caution">
    <text evidence="2">The sequence shown here is derived from an EMBL/GenBank/DDBJ whole genome shotgun (WGS) entry which is preliminary data.</text>
</comment>
<reference evidence="2" key="1">
    <citation type="submission" date="2023-10" db="EMBL/GenBank/DDBJ databases">
        <authorList>
            <person name="Chen Y."/>
            <person name="Shah S."/>
            <person name="Dougan E. K."/>
            <person name="Thang M."/>
            <person name="Chan C."/>
        </authorList>
    </citation>
    <scope>NUCLEOTIDE SEQUENCE [LARGE SCALE GENOMIC DNA]</scope>
</reference>
<accession>A0ABN9XL80</accession>
<feature type="region of interest" description="Disordered" evidence="1">
    <location>
        <begin position="26"/>
        <end position="48"/>
    </location>
</feature>
<proteinExistence type="predicted"/>
<keyword evidence="3" id="KW-1185">Reference proteome</keyword>
<dbReference type="EMBL" id="CAUYUJ010020808">
    <property type="protein sequence ID" value="CAK0900609.1"/>
    <property type="molecule type" value="Genomic_DNA"/>
</dbReference>
<organism evidence="2 3">
    <name type="scientific">Prorocentrum cordatum</name>
    <dbReference type="NCBI Taxonomy" id="2364126"/>
    <lineage>
        <taxon>Eukaryota</taxon>
        <taxon>Sar</taxon>
        <taxon>Alveolata</taxon>
        <taxon>Dinophyceae</taxon>
        <taxon>Prorocentrales</taxon>
        <taxon>Prorocentraceae</taxon>
        <taxon>Prorocentrum</taxon>
    </lineage>
</organism>
<gene>
    <name evidence="2" type="ORF">PCOR1329_LOCUS77843</name>
</gene>
<dbReference type="Proteomes" id="UP001189429">
    <property type="component" value="Unassembled WGS sequence"/>
</dbReference>